<feature type="region of interest" description="Disordered" evidence="1">
    <location>
        <begin position="243"/>
        <end position="405"/>
    </location>
</feature>
<keyword evidence="2" id="KW-1185">Reference proteome</keyword>
<dbReference type="KEGG" id="cgob:115005368"/>
<dbReference type="Proteomes" id="UP000504630">
    <property type="component" value="Unplaced"/>
</dbReference>
<feature type="compositionally biased region" description="Low complexity" evidence="1">
    <location>
        <begin position="318"/>
        <end position="343"/>
    </location>
</feature>
<feature type="compositionally biased region" description="Low complexity" evidence="1">
    <location>
        <begin position="176"/>
        <end position="192"/>
    </location>
</feature>
<dbReference type="PANTHER" id="PTHR22874">
    <property type="entry name" value="ACTIVATING MOLECULE IN BECN1-REGULATED AUTOPHAGY PROTEIN 1"/>
    <property type="match status" value="1"/>
</dbReference>
<dbReference type="InParanoid" id="A0A6J2PCM2"/>
<feature type="region of interest" description="Disordered" evidence="1">
    <location>
        <begin position="126"/>
        <end position="195"/>
    </location>
</feature>
<dbReference type="GO" id="GO:0080008">
    <property type="term" value="C:Cul4-RING E3 ubiquitin ligase complex"/>
    <property type="evidence" value="ECO:0007669"/>
    <property type="project" value="TreeGrafter"/>
</dbReference>
<dbReference type="GO" id="GO:1990756">
    <property type="term" value="F:ubiquitin-like ligase-substrate adaptor activity"/>
    <property type="evidence" value="ECO:0007669"/>
    <property type="project" value="TreeGrafter"/>
</dbReference>
<sequence>MVFNVVYPMAPDQRRHVSINSARWLPDPGMGLAYGTNKGDLVICRPVFYRSDGESPAESSSEPLFSVNNSGTSRTRGSDRPGPNRSGWRLDRDMGLMNAIGLQPRHPAPSVTSQGTQTPIIQLQNAETQTERDLSEPSAPQLAANVPPETPSTSRATPGQPEASQSGRAADGSQGEASAEANASTASTESPEFGTGEDALARIRRLIAEGGMTAVVQREQSTTMASMGGFGNNIIVSHRIHRGSQTGAGASRPAAHPTLTATSTSGPLLVTQTYTPPPSEQLAPMWGPQVLSPPQPPGISLVDMDDVFDGGQTDDDSLPGPSSSLLLSSSSLSSSSSSHSPLPGSGGGGGASNSYPGDPYSRVSRLEKKGHKNPPAPELSVASSGEVPPPLDHHGTFRKKLSPMGGAGRGGTWPLCWRALPLHLHWTEAEPRSFLVRKGFYLNGGQLALSSSPPELSYSISMMGDQVY</sequence>
<evidence type="ECO:0000313" key="2">
    <source>
        <dbReference type="Proteomes" id="UP000504630"/>
    </source>
</evidence>
<dbReference type="OrthoDB" id="6363363at2759"/>
<evidence type="ECO:0000256" key="1">
    <source>
        <dbReference type="SAM" id="MobiDB-lite"/>
    </source>
</evidence>
<dbReference type="GO" id="GO:0000045">
    <property type="term" value="P:autophagosome assembly"/>
    <property type="evidence" value="ECO:0007669"/>
    <property type="project" value="TreeGrafter"/>
</dbReference>
<dbReference type="RefSeq" id="XP_029283016.1">
    <property type="nucleotide sequence ID" value="XM_029427156.1"/>
</dbReference>
<dbReference type="GO" id="GO:0000423">
    <property type="term" value="P:mitophagy"/>
    <property type="evidence" value="ECO:0007669"/>
    <property type="project" value="TreeGrafter"/>
</dbReference>
<feature type="compositionally biased region" description="Polar residues" evidence="1">
    <location>
        <begin position="57"/>
        <end position="75"/>
    </location>
</feature>
<proteinExistence type="predicted"/>
<protein>
    <submittedName>
        <fullName evidence="3">Activating molecule in BECN1-regulated autophagy protein 1-like isoform X1</fullName>
    </submittedName>
</protein>
<evidence type="ECO:0000313" key="3">
    <source>
        <dbReference type="RefSeq" id="XP_029283016.1"/>
    </source>
</evidence>
<feature type="compositionally biased region" description="Acidic residues" evidence="1">
    <location>
        <begin position="303"/>
        <end position="317"/>
    </location>
</feature>
<name>A0A6J2PCM2_COTGO</name>
<dbReference type="GeneID" id="115005368"/>
<feature type="compositionally biased region" description="Polar residues" evidence="1">
    <location>
        <begin position="151"/>
        <end position="167"/>
    </location>
</feature>
<feature type="region of interest" description="Disordered" evidence="1">
    <location>
        <begin position="52"/>
        <end position="90"/>
    </location>
</feature>
<organism evidence="2 3">
    <name type="scientific">Cottoperca gobio</name>
    <name type="common">Frogmouth</name>
    <name type="synonym">Aphritis gobio</name>
    <dbReference type="NCBI Taxonomy" id="56716"/>
    <lineage>
        <taxon>Eukaryota</taxon>
        <taxon>Metazoa</taxon>
        <taxon>Chordata</taxon>
        <taxon>Craniata</taxon>
        <taxon>Vertebrata</taxon>
        <taxon>Euteleostomi</taxon>
        <taxon>Actinopterygii</taxon>
        <taxon>Neopterygii</taxon>
        <taxon>Teleostei</taxon>
        <taxon>Neoteleostei</taxon>
        <taxon>Acanthomorphata</taxon>
        <taxon>Eupercaria</taxon>
        <taxon>Perciformes</taxon>
        <taxon>Notothenioidei</taxon>
        <taxon>Bovichtidae</taxon>
        <taxon>Cottoperca</taxon>
    </lineage>
</organism>
<dbReference type="PANTHER" id="PTHR22874:SF1">
    <property type="entry name" value="ACTIVATING MOLECULE IN BECN1-REGULATED AUTOPHAGY PROTEIN 1"/>
    <property type="match status" value="1"/>
</dbReference>
<dbReference type="InterPro" id="IPR052596">
    <property type="entry name" value="AMBRA1_autophagy"/>
</dbReference>
<reference evidence="3" key="1">
    <citation type="submission" date="2025-08" db="UniProtKB">
        <authorList>
            <consortium name="RefSeq"/>
        </authorList>
    </citation>
    <scope>IDENTIFICATION</scope>
</reference>
<feature type="compositionally biased region" description="Polar residues" evidence="1">
    <location>
        <begin position="259"/>
        <end position="274"/>
    </location>
</feature>
<gene>
    <name evidence="3" type="primary">LOC115005368</name>
</gene>
<dbReference type="AlphaFoldDB" id="A0A6J2PCM2"/>
<accession>A0A6J2PCM2</accession>